<dbReference type="InterPro" id="IPR050120">
    <property type="entry name" value="Adenine_PRTase"/>
</dbReference>
<dbReference type="Proteomes" id="UP001327560">
    <property type="component" value="Chromosome 6"/>
</dbReference>
<keyword evidence="8 12" id="KW-0328">Glycosyltransferase</keyword>
<comment type="similarity">
    <text evidence="4">Belongs to the purine/pyrimidine phosphoribosyltransferase family.</text>
</comment>
<evidence type="ECO:0000256" key="9">
    <source>
        <dbReference type="ARBA" id="ARBA00022679"/>
    </source>
</evidence>
<evidence type="ECO:0000256" key="4">
    <source>
        <dbReference type="ARBA" id="ARBA00008391"/>
    </source>
</evidence>
<comment type="pathway">
    <text evidence="3">Purine metabolism; AMP biosynthesis via salvage pathway; AMP from adenine: step 1/1.</text>
</comment>
<keyword evidence="10" id="KW-0660">Purine salvage</keyword>
<evidence type="ECO:0000256" key="5">
    <source>
        <dbReference type="ARBA" id="ARBA00011738"/>
    </source>
</evidence>
<protein>
    <recommendedName>
        <fullName evidence="6">adenine phosphoribosyltransferase</fullName>
        <ecNumber evidence="6">2.4.2.7</ecNumber>
    </recommendedName>
</protein>
<keyword evidence="9" id="KW-0808">Transferase</keyword>
<dbReference type="InterPro" id="IPR029057">
    <property type="entry name" value="PRTase-like"/>
</dbReference>
<dbReference type="Gene3D" id="3.40.50.2020">
    <property type="match status" value="1"/>
</dbReference>
<dbReference type="EMBL" id="CP136895">
    <property type="protein sequence ID" value="WOL10155.1"/>
    <property type="molecule type" value="Genomic_DNA"/>
</dbReference>
<reference evidence="12 13" key="1">
    <citation type="submission" date="2023-10" db="EMBL/GenBank/DDBJ databases">
        <title>Chromosome-scale genome assembly provides insights into flower coloration mechanisms of Canna indica.</title>
        <authorList>
            <person name="Li C."/>
        </authorList>
    </citation>
    <scope>NUCLEOTIDE SEQUENCE [LARGE SCALE GENOMIC DNA]</scope>
    <source>
        <tissue evidence="12">Flower</tissue>
    </source>
</reference>
<dbReference type="NCBIfam" id="TIGR01090">
    <property type="entry name" value="apt"/>
    <property type="match status" value="1"/>
</dbReference>
<dbReference type="NCBIfam" id="NF002634">
    <property type="entry name" value="PRK02304.1-3"/>
    <property type="match status" value="1"/>
</dbReference>
<dbReference type="HAMAP" id="MF_00004">
    <property type="entry name" value="Aden_phosphoribosyltr"/>
    <property type="match status" value="1"/>
</dbReference>
<gene>
    <name evidence="12" type="ORF">Cni_G18909</name>
</gene>
<dbReference type="CDD" id="cd06223">
    <property type="entry name" value="PRTases_typeI"/>
    <property type="match status" value="1"/>
</dbReference>
<comment type="subunit">
    <text evidence="5">Homodimer.</text>
</comment>
<proteinExistence type="inferred from homology"/>
<dbReference type="PANTHER" id="PTHR11776:SF7">
    <property type="entry name" value="PHOSPHORIBOSYLTRANSFERASE DOMAIN-CONTAINING PROTEIN"/>
    <property type="match status" value="1"/>
</dbReference>
<evidence type="ECO:0000256" key="2">
    <source>
        <dbReference type="ARBA" id="ARBA00004496"/>
    </source>
</evidence>
<evidence type="ECO:0000313" key="13">
    <source>
        <dbReference type="Proteomes" id="UP001327560"/>
    </source>
</evidence>
<dbReference type="AlphaFoldDB" id="A0AAQ3QJ86"/>
<evidence type="ECO:0000256" key="8">
    <source>
        <dbReference type="ARBA" id="ARBA00022676"/>
    </source>
</evidence>
<dbReference type="InterPro" id="IPR000836">
    <property type="entry name" value="PRTase_dom"/>
</dbReference>
<dbReference type="GO" id="GO:0006166">
    <property type="term" value="P:purine ribonucleoside salvage"/>
    <property type="evidence" value="ECO:0007669"/>
    <property type="project" value="UniProtKB-KW"/>
</dbReference>
<evidence type="ECO:0000256" key="7">
    <source>
        <dbReference type="ARBA" id="ARBA00022490"/>
    </source>
</evidence>
<dbReference type="SUPFAM" id="SSF53271">
    <property type="entry name" value="PRTase-like"/>
    <property type="match status" value="1"/>
</dbReference>
<keyword evidence="13" id="KW-1185">Reference proteome</keyword>
<name>A0AAQ3QJ86_9LILI</name>
<dbReference type="Pfam" id="PF00156">
    <property type="entry name" value="Pribosyltran"/>
    <property type="match status" value="1"/>
</dbReference>
<evidence type="ECO:0000256" key="3">
    <source>
        <dbReference type="ARBA" id="ARBA00004659"/>
    </source>
</evidence>
<comment type="subcellular location">
    <subcellularLocation>
        <location evidence="2">Cytoplasm</location>
    </subcellularLocation>
</comment>
<evidence type="ECO:0000313" key="12">
    <source>
        <dbReference type="EMBL" id="WOL10155.1"/>
    </source>
</evidence>
<dbReference type="FunFam" id="3.40.50.2020:FF:000022">
    <property type="entry name" value="Adenine phosphoribosyltransferase 1"/>
    <property type="match status" value="1"/>
</dbReference>
<organism evidence="12 13">
    <name type="scientific">Canna indica</name>
    <name type="common">Indian-shot</name>
    <dbReference type="NCBI Taxonomy" id="4628"/>
    <lineage>
        <taxon>Eukaryota</taxon>
        <taxon>Viridiplantae</taxon>
        <taxon>Streptophyta</taxon>
        <taxon>Embryophyta</taxon>
        <taxon>Tracheophyta</taxon>
        <taxon>Spermatophyta</taxon>
        <taxon>Magnoliopsida</taxon>
        <taxon>Liliopsida</taxon>
        <taxon>Zingiberales</taxon>
        <taxon>Cannaceae</taxon>
        <taxon>Canna</taxon>
    </lineage>
</organism>
<feature type="domain" description="Phosphoribosyltransferase" evidence="11">
    <location>
        <begin position="60"/>
        <end position="169"/>
    </location>
</feature>
<dbReference type="InterPro" id="IPR005764">
    <property type="entry name" value="Ade_phspho_trans"/>
</dbReference>
<sequence>MACGNDKEQEQDRRVDGIKASIRVVPDFPKKGIMFQDITTLLLEPKTFKNTVDLFVERYLGRDITVVAGIEARGFIFGPPIALAIGAKFVPLRKPQKLPGEVISEKYVLEYGTDCLEMHVGAVQPGDRALVVDDLVATGGTLCAAMNLLERAGAEVVECACVIELPKLKGSRKRCCLLIPFKWTRPVPSPDPLCVDPRLIHRSARRPPSPSRLVNLNRSSFFLCFPGSVPGMGLFGSFQSKKWEGMNRKECRKKCPNGYTGSYHKISGGGLRAQADGSTLCMRSTEPSQQNSSRNPMPTPMKQNYRNSWAISSGACSEEARAVELLNKGNFDDWMEEQLMNMALAMLLVAGCGCSRALKKMEITSLVTQRGDRSRTCTEKTSK</sequence>
<accession>A0AAQ3QJ86</accession>
<dbReference type="GO" id="GO:0005829">
    <property type="term" value="C:cytosol"/>
    <property type="evidence" value="ECO:0007669"/>
    <property type="project" value="TreeGrafter"/>
</dbReference>
<dbReference type="NCBIfam" id="NF002636">
    <property type="entry name" value="PRK02304.1-5"/>
    <property type="match status" value="1"/>
</dbReference>
<evidence type="ECO:0000256" key="10">
    <source>
        <dbReference type="ARBA" id="ARBA00022726"/>
    </source>
</evidence>
<comment type="catalytic activity">
    <reaction evidence="1">
        <text>AMP + diphosphate = 5-phospho-alpha-D-ribose 1-diphosphate + adenine</text>
        <dbReference type="Rhea" id="RHEA:16609"/>
        <dbReference type="ChEBI" id="CHEBI:16708"/>
        <dbReference type="ChEBI" id="CHEBI:33019"/>
        <dbReference type="ChEBI" id="CHEBI:58017"/>
        <dbReference type="ChEBI" id="CHEBI:456215"/>
        <dbReference type="EC" id="2.4.2.7"/>
    </reaction>
</comment>
<dbReference type="EC" id="2.4.2.7" evidence="6"/>
<dbReference type="PANTHER" id="PTHR11776">
    <property type="entry name" value="ADENINE PHOSPHORIBOSYLTRANSFERASE"/>
    <property type="match status" value="1"/>
</dbReference>
<dbReference type="GO" id="GO:0006168">
    <property type="term" value="P:adenine salvage"/>
    <property type="evidence" value="ECO:0007669"/>
    <property type="project" value="InterPro"/>
</dbReference>
<evidence type="ECO:0000256" key="6">
    <source>
        <dbReference type="ARBA" id="ARBA00011893"/>
    </source>
</evidence>
<evidence type="ECO:0000256" key="1">
    <source>
        <dbReference type="ARBA" id="ARBA00000868"/>
    </source>
</evidence>
<keyword evidence="7" id="KW-0963">Cytoplasm</keyword>
<evidence type="ECO:0000259" key="11">
    <source>
        <dbReference type="Pfam" id="PF00156"/>
    </source>
</evidence>
<dbReference type="GO" id="GO:0003999">
    <property type="term" value="F:adenine phosphoribosyltransferase activity"/>
    <property type="evidence" value="ECO:0007669"/>
    <property type="project" value="UniProtKB-EC"/>
</dbReference>